<dbReference type="RefSeq" id="WP_266001290.1">
    <property type="nucleotide sequence ID" value="NZ_JAPJDN010000071.1"/>
</dbReference>
<protein>
    <submittedName>
        <fullName evidence="2">DUF4365 domain-containing protein</fullName>
    </submittedName>
</protein>
<dbReference type="Proteomes" id="UP001300745">
    <property type="component" value="Unassembled WGS sequence"/>
</dbReference>
<gene>
    <name evidence="2" type="ORF">ORI27_32170</name>
</gene>
<comment type="caution">
    <text evidence="2">The sequence shown here is derived from an EMBL/GenBank/DDBJ whole genome shotgun (WGS) entry which is preliminary data.</text>
</comment>
<proteinExistence type="predicted"/>
<keyword evidence="3" id="KW-1185">Reference proteome</keyword>
<feature type="domain" description="DUF4365" evidence="1">
    <location>
        <begin position="10"/>
        <end position="137"/>
    </location>
</feature>
<evidence type="ECO:0000313" key="3">
    <source>
        <dbReference type="Proteomes" id="UP001300745"/>
    </source>
</evidence>
<dbReference type="SUPFAM" id="SSF48371">
    <property type="entry name" value="ARM repeat"/>
    <property type="match status" value="1"/>
</dbReference>
<organism evidence="2 3">
    <name type="scientific">Mycobacterium pinniadriaticum</name>
    <dbReference type="NCBI Taxonomy" id="2994102"/>
    <lineage>
        <taxon>Bacteria</taxon>
        <taxon>Bacillati</taxon>
        <taxon>Actinomycetota</taxon>
        <taxon>Actinomycetes</taxon>
        <taxon>Mycobacteriales</taxon>
        <taxon>Mycobacteriaceae</taxon>
        <taxon>Mycobacterium</taxon>
    </lineage>
</organism>
<evidence type="ECO:0000313" key="2">
    <source>
        <dbReference type="EMBL" id="MCX2941347.1"/>
    </source>
</evidence>
<dbReference type="InterPro" id="IPR011989">
    <property type="entry name" value="ARM-like"/>
</dbReference>
<dbReference type="EMBL" id="JAPJDO010000071">
    <property type="protein sequence ID" value="MCX2941347.1"/>
    <property type="molecule type" value="Genomic_DNA"/>
</dbReference>
<name>A0ABT3SR86_9MYCO</name>
<accession>A0ABT3SR86</accession>
<dbReference type="Gene3D" id="1.25.10.10">
    <property type="entry name" value="Leucine-rich Repeat Variant"/>
    <property type="match status" value="1"/>
</dbReference>
<dbReference type="InterPro" id="IPR016024">
    <property type="entry name" value="ARM-type_fold"/>
</dbReference>
<reference evidence="2 3" key="1">
    <citation type="submission" date="2022-11" db="EMBL/GenBank/DDBJ databases">
        <title>Mycobacterium sp. nov.</title>
        <authorList>
            <person name="Papic B."/>
            <person name="Spicic S."/>
            <person name="Duvnjak S."/>
        </authorList>
    </citation>
    <scope>NUCLEOTIDE SEQUENCE [LARGE SCALE GENOMIC DNA]</scope>
    <source>
        <strain evidence="2 3">CVI_P4</strain>
    </source>
</reference>
<dbReference type="Pfam" id="PF14280">
    <property type="entry name" value="DUF4365"/>
    <property type="match status" value="1"/>
</dbReference>
<sequence length="914" mass="100200">MAVEDQFLALNWGVAKNPREHDLGTDLWLMARDARRFDLGALIGAQAKRGKSWFERPEYGESGELVGWWHPDTDQHFKYWIEHRVPHILVLHDPDTKVSYWVHVTADQVVNTGKNAKILVPHHQTVDIDHVDQLLEVATGDREHPGWEGSAWHRRVIAREDRLRYALLTPRLISPRPSAAGDALTPEEALAILVEMRLSELEASPLPYRSTRAPNLLECRDSGNWWWRFYAATYDVLVEGHDLTELTSLIDVDKVEPFEQAAAAAVATAIFVEHGQPQRGLEVVTAVIDADRCEPVDHFWLVMHSARCMSELGLLDEAQAQAIEVQGLRASSRNDPTAMSLVGASSGLIISTSWIIGYEPQGFIDAAAGRDTHAAWWRTQEVAWGLQHQADEDFQGWANDTSVRFGASDQTWRHLRAASLISGFGADESAWRSIHAQLARRELTTSNGGVADVASALTSMRVAGDDDDIELAVDRLLQIGPVSAVRDVASTINLDEATRTSLLADIKFVEHAADVLHVDDADRHAQWAIRVLKDPSIVTERWRPTFIVPIYVLQMLAEVTPVASAPVLREIIDYLTTLSPVTDASWGQGLAHVVRRFPESAWTTDDLDKLEMREGDEFQFGGAVTAVLSKAKPVFRQRLLPKIANVHLPTLAAWGSIEDLPDDTAAALARALAEKIPHQIAQLQGGRAKFPPSDLAGTLACLNVTHPQYANWQPVIDLLRSRTEFTQYLECALHTLRRIGSRIPDDAAEQLEPVVHDLMTNAVASFDGPDVRGAAASALAAFRPDAISDTEFRDLLCGSGSQRVAAAFVIAARKQPSQIDLFASLALDPNPTIRATVANCLAYWVAQGVAVDAALELLERTISSSGTQVPRMIAAGMVGGKTTAAVTQLAALLQDSPSAYARSVSAQHLNGGPS</sequence>
<evidence type="ECO:0000259" key="1">
    <source>
        <dbReference type="Pfam" id="PF14280"/>
    </source>
</evidence>
<dbReference type="InterPro" id="IPR025375">
    <property type="entry name" value="DUF4365"/>
</dbReference>